<dbReference type="Proteomes" id="UP000546642">
    <property type="component" value="Unassembled WGS sequence"/>
</dbReference>
<dbReference type="AlphaFoldDB" id="A0A7X0D708"/>
<keyword evidence="5 6" id="KW-0472">Membrane</keyword>
<dbReference type="PANTHER" id="PTHR36115">
    <property type="entry name" value="PROLINE-RICH ANTIGEN HOMOLOG-RELATED"/>
    <property type="match status" value="1"/>
</dbReference>
<evidence type="ECO:0000256" key="2">
    <source>
        <dbReference type="ARBA" id="ARBA00022475"/>
    </source>
</evidence>
<feature type="domain" description="RDD" evidence="7">
    <location>
        <begin position="13"/>
        <end position="154"/>
    </location>
</feature>
<dbReference type="PANTHER" id="PTHR36115:SF4">
    <property type="entry name" value="MEMBRANE PROTEIN"/>
    <property type="match status" value="1"/>
</dbReference>
<evidence type="ECO:0000259" key="7">
    <source>
        <dbReference type="Pfam" id="PF06271"/>
    </source>
</evidence>
<evidence type="ECO:0000313" key="9">
    <source>
        <dbReference type="Proteomes" id="UP000546642"/>
    </source>
</evidence>
<evidence type="ECO:0000256" key="5">
    <source>
        <dbReference type="ARBA" id="ARBA00023136"/>
    </source>
</evidence>
<dbReference type="Pfam" id="PF06271">
    <property type="entry name" value="RDD"/>
    <property type="match status" value="1"/>
</dbReference>
<feature type="transmembrane region" description="Helical" evidence="6">
    <location>
        <begin position="119"/>
        <end position="137"/>
    </location>
</feature>
<name>A0A7X0D708_9ACTN</name>
<keyword evidence="3 6" id="KW-0812">Transmembrane</keyword>
<comment type="caution">
    <text evidence="8">The sequence shown here is derived from an EMBL/GenBank/DDBJ whole genome shotgun (WGS) entry which is preliminary data.</text>
</comment>
<dbReference type="InterPro" id="IPR051791">
    <property type="entry name" value="Pra-immunoreactive"/>
</dbReference>
<dbReference type="RefSeq" id="WP_246421809.1">
    <property type="nucleotide sequence ID" value="NZ_JACHDS010000001.1"/>
</dbReference>
<sequence>MYQQPAAPWPPPASWGVRAVAWIVDGLIGASIFALIFYPGVFFSIEILDAGGKPAEDTPEMMVAFLIMLLVALFASFSYFWLMHASSGQTLGKKMMGIKAISVRTGEPPSLGASALRQFVRMLLGFVWVGALLDYLWPLWDQPYQQAIHDKAAGTRVVQVRGVAPAPMPPHYAHGYPGQVPPGRAG</sequence>
<evidence type="ECO:0000256" key="4">
    <source>
        <dbReference type="ARBA" id="ARBA00022989"/>
    </source>
</evidence>
<dbReference type="InterPro" id="IPR010432">
    <property type="entry name" value="RDD"/>
</dbReference>
<gene>
    <name evidence="8" type="ORF">HNR23_003900</name>
</gene>
<organism evidence="8 9">
    <name type="scientific">Nocardiopsis mwathae</name>
    <dbReference type="NCBI Taxonomy" id="1472723"/>
    <lineage>
        <taxon>Bacteria</taxon>
        <taxon>Bacillati</taxon>
        <taxon>Actinomycetota</taxon>
        <taxon>Actinomycetes</taxon>
        <taxon>Streptosporangiales</taxon>
        <taxon>Nocardiopsidaceae</taxon>
        <taxon>Nocardiopsis</taxon>
    </lineage>
</organism>
<evidence type="ECO:0000256" key="1">
    <source>
        <dbReference type="ARBA" id="ARBA00004651"/>
    </source>
</evidence>
<comment type="subcellular location">
    <subcellularLocation>
        <location evidence="1">Cell membrane</location>
        <topology evidence="1">Multi-pass membrane protein</topology>
    </subcellularLocation>
</comment>
<proteinExistence type="predicted"/>
<keyword evidence="4 6" id="KW-1133">Transmembrane helix</keyword>
<evidence type="ECO:0000256" key="3">
    <source>
        <dbReference type="ARBA" id="ARBA00022692"/>
    </source>
</evidence>
<dbReference type="EMBL" id="JACHDS010000001">
    <property type="protein sequence ID" value="MBB6173840.1"/>
    <property type="molecule type" value="Genomic_DNA"/>
</dbReference>
<feature type="transmembrane region" description="Helical" evidence="6">
    <location>
        <begin position="20"/>
        <end position="41"/>
    </location>
</feature>
<keyword evidence="9" id="KW-1185">Reference proteome</keyword>
<reference evidence="8 9" key="1">
    <citation type="submission" date="2020-08" db="EMBL/GenBank/DDBJ databases">
        <title>Sequencing the genomes of 1000 actinobacteria strains.</title>
        <authorList>
            <person name="Klenk H.-P."/>
        </authorList>
    </citation>
    <scope>NUCLEOTIDE SEQUENCE [LARGE SCALE GENOMIC DNA]</scope>
    <source>
        <strain evidence="8 9">DSM 46659</strain>
    </source>
</reference>
<protein>
    <submittedName>
        <fullName evidence="8">Putative RDD family membrane protein YckC</fullName>
    </submittedName>
</protein>
<dbReference type="GO" id="GO:0005886">
    <property type="term" value="C:plasma membrane"/>
    <property type="evidence" value="ECO:0007669"/>
    <property type="project" value="UniProtKB-SubCell"/>
</dbReference>
<evidence type="ECO:0000313" key="8">
    <source>
        <dbReference type="EMBL" id="MBB6173840.1"/>
    </source>
</evidence>
<accession>A0A7X0D708</accession>
<keyword evidence="2" id="KW-1003">Cell membrane</keyword>
<feature type="transmembrane region" description="Helical" evidence="6">
    <location>
        <begin position="62"/>
        <end position="82"/>
    </location>
</feature>
<evidence type="ECO:0000256" key="6">
    <source>
        <dbReference type="SAM" id="Phobius"/>
    </source>
</evidence>